<reference evidence="1" key="1">
    <citation type="submission" date="2014-05" db="EMBL/GenBank/DDBJ databases">
        <authorList>
            <person name="Chronopoulou M."/>
        </authorList>
    </citation>
    <scope>NUCLEOTIDE SEQUENCE</scope>
    <source>
        <tissue evidence="1">Whole organism</tissue>
    </source>
</reference>
<evidence type="ECO:0000313" key="1">
    <source>
        <dbReference type="EMBL" id="CDW30957.1"/>
    </source>
</evidence>
<organism evidence="1">
    <name type="scientific">Lepeophtheirus salmonis</name>
    <name type="common">Salmon louse</name>
    <name type="synonym">Caligus salmonis</name>
    <dbReference type="NCBI Taxonomy" id="72036"/>
    <lineage>
        <taxon>Eukaryota</taxon>
        <taxon>Metazoa</taxon>
        <taxon>Ecdysozoa</taxon>
        <taxon>Arthropoda</taxon>
        <taxon>Crustacea</taxon>
        <taxon>Multicrustacea</taxon>
        <taxon>Hexanauplia</taxon>
        <taxon>Copepoda</taxon>
        <taxon>Siphonostomatoida</taxon>
        <taxon>Caligidae</taxon>
        <taxon>Lepeophtheirus</taxon>
    </lineage>
</organism>
<name>A0A0K2TZ53_LEPSM</name>
<sequence length="59" mass="7172">MFCKTKISKKEKHIIFTSLVYFFSNDKKRLSSNKTIRSEIEVSRLYNYPYRLYITKSNL</sequence>
<accession>A0A0K2TZ53</accession>
<protein>
    <submittedName>
        <fullName evidence="1">Uncharacterized protein</fullName>
    </submittedName>
</protein>
<proteinExistence type="predicted"/>
<dbReference type="AlphaFoldDB" id="A0A0K2TZ53"/>
<dbReference type="EMBL" id="HACA01013596">
    <property type="protein sequence ID" value="CDW30957.1"/>
    <property type="molecule type" value="Transcribed_RNA"/>
</dbReference>